<dbReference type="Proteomes" id="UP001354989">
    <property type="component" value="Chromosome"/>
</dbReference>
<sequence>MLEVTLFFTKIYQTKQSHSPKHQQGIQQGIGRNQLQRYTADKVFNLLKGDSMERGRLLLDKLFTYPYYIMFNRITAVRF</sequence>
<gene>
    <name evidence="1" type="ORF">PEPS_11500</name>
</gene>
<keyword evidence="2" id="KW-1185">Reference proteome</keyword>
<organism evidence="1 2">
    <name type="scientific">Persicobacter psychrovividus</name>
    <dbReference type="NCBI Taxonomy" id="387638"/>
    <lineage>
        <taxon>Bacteria</taxon>
        <taxon>Pseudomonadati</taxon>
        <taxon>Bacteroidota</taxon>
        <taxon>Cytophagia</taxon>
        <taxon>Cytophagales</taxon>
        <taxon>Persicobacteraceae</taxon>
        <taxon>Persicobacter</taxon>
    </lineage>
</organism>
<protein>
    <submittedName>
        <fullName evidence="1">Uncharacterized protein</fullName>
    </submittedName>
</protein>
<dbReference type="EMBL" id="AP025292">
    <property type="protein sequence ID" value="BDC98869.1"/>
    <property type="molecule type" value="Genomic_DNA"/>
</dbReference>
<accession>A0ABM7VD60</accession>
<name>A0ABM7VD60_9BACT</name>
<evidence type="ECO:0000313" key="2">
    <source>
        <dbReference type="Proteomes" id="UP001354989"/>
    </source>
</evidence>
<evidence type="ECO:0000313" key="1">
    <source>
        <dbReference type="EMBL" id="BDC98869.1"/>
    </source>
</evidence>
<reference evidence="1 2" key="1">
    <citation type="submission" date="2021-12" db="EMBL/GenBank/DDBJ databases">
        <title>Genome sequencing of bacteria with rrn-lacking chromosome and rrn-plasmid.</title>
        <authorList>
            <person name="Anda M."/>
            <person name="Iwasaki W."/>
        </authorList>
    </citation>
    <scope>NUCLEOTIDE SEQUENCE [LARGE SCALE GENOMIC DNA]</scope>
    <source>
        <strain evidence="1 2">NBRC 101262</strain>
    </source>
</reference>
<proteinExistence type="predicted"/>